<reference evidence="2 3" key="1">
    <citation type="submission" date="2017-09" db="EMBL/GenBank/DDBJ databases">
        <authorList>
            <person name="Lee N."/>
            <person name="Cho B.-K."/>
        </authorList>
    </citation>
    <scope>NUCLEOTIDE SEQUENCE [LARGE SCALE GENOMIC DNA]</scope>
    <source>
        <strain evidence="2 3">ATCC 27476</strain>
    </source>
</reference>
<dbReference type="AlphaFoldDB" id="A0A5J6JC79"/>
<feature type="domain" description="AB hydrolase-1" evidence="1">
    <location>
        <begin position="22"/>
        <end position="268"/>
    </location>
</feature>
<gene>
    <name evidence="2" type="ORF">CP980_30820</name>
</gene>
<protein>
    <submittedName>
        <fullName evidence="2">Alpha/beta hydrolase</fullName>
    </submittedName>
</protein>
<evidence type="ECO:0000313" key="3">
    <source>
        <dbReference type="Proteomes" id="UP000325563"/>
    </source>
</evidence>
<name>A0A5J6JC79_STRVI</name>
<dbReference type="PANTHER" id="PTHR43798:SF27">
    <property type="entry name" value="HYDROLASE ALPHA_BETA HYDROLASE FOLD FAMILY"/>
    <property type="match status" value="1"/>
</dbReference>
<dbReference type="KEGG" id="svn:CP980_30820"/>
<accession>A0A5J6JC79</accession>
<dbReference type="RefSeq" id="WP_150529581.1">
    <property type="nucleotide sequence ID" value="NZ_BNBW01000003.1"/>
</dbReference>
<dbReference type="InterPro" id="IPR029058">
    <property type="entry name" value="AB_hydrolase_fold"/>
</dbReference>
<dbReference type="Pfam" id="PF00561">
    <property type="entry name" value="Abhydrolase_1"/>
    <property type="match status" value="1"/>
</dbReference>
<sequence length="288" mass="30325">MPAFAAPDGTLLAYRLLGGDGPPLICLPGGPMRDSAYLGELGGLSARRQLIMLDLRGTGRSHTPADTGSYRCDRQVEDVEALRAHLGLDRVDLLAHSAGANLATLYAARHPDRIGKLVLLTPSVFGVGITITGESRLAAARLRQDEPWYPDAYEALEDLVAGRATAGTWQAIAPFLHGRWDDAARAYDASDEAQKNAGAAAAYAAEGAFDPEATRAALARLDVPVLLLAGGFDVSLPHSAATEYAALFPRGRLVVQPGAGHAPWLDDPERFTAAVADFLGTAQVPNPA</sequence>
<keyword evidence="2" id="KW-0378">Hydrolase</keyword>
<dbReference type="Proteomes" id="UP000325563">
    <property type="component" value="Chromosome"/>
</dbReference>
<evidence type="ECO:0000259" key="1">
    <source>
        <dbReference type="Pfam" id="PF00561"/>
    </source>
</evidence>
<dbReference type="PANTHER" id="PTHR43798">
    <property type="entry name" value="MONOACYLGLYCEROL LIPASE"/>
    <property type="match status" value="1"/>
</dbReference>
<keyword evidence="3" id="KW-1185">Reference proteome</keyword>
<dbReference type="EMBL" id="CP023692">
    <property type="protein sequence ID" value="QEV48887.1"/>
    <property type="molecule type" value="Genomic_DNA"/>
</dbReference>
<dbReference type="PRINTS" id="PR00111">
    <property type="entry name" value="ABHYDROLASE"/>
</dbReference>
<organism evidence="2 3">
    <name type="scientific">Streptomyces vinaceus</name>
    <dbReference type="NCBI Taxonomy" id="1960"/>
    <lineage>
        <taxon>Bacteria</taxon>
        <taxon>Bacillati</taxon>
        <taxon>Actinomycetota</taxon>
        <taxon>Actinomycetes</taxon>
        <taxon>Kitasatosporales</taxon>
        <taxon>Streptomycetaceae</taxon>
        <taxon>Streptomyces</taxon>
    </lineage>
</organism>
<dbReference type="GeneID" id="95614939"/>
<dbReference type="InterPro" id="IPR050266">
    <property type="entry name" value="AB_hydrolase_sf"/>
</dbReference>
<dbReference type="Gene3D" id="3.40.50.1820">
    <property type="entry name" value="alpha/beta hydrolase"/>
    <property type="match status" value="1"/>
</dbReference>
<proteinExistence type="predicted"/>
<dbReference type="SUPFAM" id="SSF53474">
    <property type="entry name" value="alpha/beta-Hydrolases"/>
    <property type="match status" value="1"/>
</dbReference>
<dbReference type="GO" id="GO:0016020">
    <property type="term" value="C:membrane"/>
    <property type="evidence" value="ECO:0007669"/>
    <property type="project" value="TreeGrafter"/>
</dbReference>
<evidence type="ECO:0000313" key="2">
    <source>
        <dbReference type="EMBL" id="QEV48887.1"/>
    </source>
</evidence>
<dbReference type="GO" id="GO:0016787">
    <property type="term" value="F:hydrolase activity"/>
    <property type="evidence" value="ECO:0007669"/>
    <property type="project" value="UniProtKB-KW"/>
</dbReference>
<dbReference type="InterPro" id="IPR000073">
    <property type="entry name" value="AB_hydrolase_1"/>
</dbReference>